<dbReference type="SUPFAM" id="SSF103481">
    <property type="entry name" value="Multidrug resistance efflux transporter EmrE"/>
    <property type="match status" value="2"/>
</dbReference>
<feature type="domain" description="EamA" evidence="8">
    <location>
        <begin position="149"/>
        <end position="283"/>
    </location>
</feature>
<keyword evidence="5 7" id="KW-1133">Transmembrane helix</keyword>
<reference evidence="9 11" key="1">
    <citation type="submission" date="2018-06" db="EMBL/GenBank/DDBJ databases">
        <authorList>
            <consortium name="Pathogen Informatics"/>
            <person name="Doyle S."/>
        </authorList>
    </citation>
    <scope>NUCLEOTIDE SEQUENCE [LARGE SCALE GENOMIC DNA]</scope>
    <source>
        <strain evidence="9 11">NCTC10597</strain>
    </source>
</reference>
<evidence type="ECO:0000313" key="11">
    <source>
        <dbReference type="Proteomes" id="UP000254330"/>
    </source>
</evidence>
<evidence type="ECO:0000313" key="10">
    <source>
        <dbReference type="EMBL" id="TDR38470.1"/>
    </source>
</evidence>
<keyword evidence="6 7" id="KW-0472">Membrane</keyword>
<feature type="transmembrane region" description="Helical" evidence="7">
    <location>
        <begin position="25"/>
        <end position="49"/>
    </location>
</feature>
<evidence type="ECO:0000256" key="2">
    <source>
        <dbReference type="ARBA" id="ARBA00007362"/>
    </source>
</evidence>
<feature type="transmembrane region" description="Helical" evidence="7">
    <location>
        <begin position="122"/>
        <end position="143"/>
    </location>
</feature>
<dbReference type="InterPro" id="IPR050638">
    <property type="entry name" value="AA-Vitamin_Transporters"/>
</dbReference>
<dbReference type="Proteomes" id="UP000294641">
    <property type="component" value="Unassembled WGS sequence"/>
</dbReference>
<evidence type="ECO:0000256" key="4">
    <source>
        <dbReference type="ARBA" id="ARBA00022692"/>
    </source>
</evidence>
<dbReference type="RefSeq" id="WP_109349614.1">
    <property type="nucleotide sequence ID" value="NZ_BJUE01000009.1"/>
</dbReference>
<protein>
    <submittedName>
        <fullName evidence="10">EamA domain-containing membrane protein RarD</fullName>
    </submittedName>
    <submittedName>
        <fullName evidence="9">Uncharacterized inner membrane transporter yicL</fullName>
    </submittedName>
</protein>
<feature type="transmembrane region" description="Helical" evidence="7">
    <location>
        <begin position="149"/>
        <end position="167"/>
    </location>
</feature>
<dbReference type="Pfam" id="PF00892">
    <property type="entry name" value="EamA"/>
    <property type="match status" value="2"/>
</dbReference>
<name>A0A8B4Q8I7_9BACL</name>
<keyword evidence="12" id="KW-1185">Reference proteome</keyword>
<dbReference type="Proteomes" id="UP000254330">
    <property type="component" value="Unassembled WGS sequence"/>
</dbReference>
<feature type="transmembrane region" description="Helical" evidence="7">
    <location>
        <begin position="91"/>
        <end position="110"/>
    </location>
</feature>
<dbReference type="EMBL" id="UGNP01000001">
    <property type="protein sequence ID" value="STX08560.1"/>
    <property type="molecule type" value="Genomic_DNA"/>
</dbReference>
<reference evidence="10 12" key="2">
    <citation type="submission" date="2019-03" db="EMBL/GenBank/DDBJ databases">
        <title>Genomic Encyclopedia of Type Strains, Phase IV (KMG-IV): sequencing the most valuable type-strain genomes for metagenomic binning, comparative biology and taxonomic classification.</title>
        <authorList>
            <person name="Goeker M."/>
        </authorList>
    </citation>
    <scope>NUCLEOTIDE SEQUENCE [LARGE SCALE GENOMIC DNA]</scope>
    <source>
        <strain evidence="10 12">DSM 20580</strain>
    </source>
</reference>
<dbReference type="PANTHER" id="PTHR32322">
    <property type="entry name" value="INNER MEMBRANE TRANSPORTER"/>
    <property type="match status" value="1"/>
</dbReference>
<gene>
    <name evidence="9" type="primary">yicL_2</name>
    <name evidence="10" type="ORF">DFR61_11627</name>
    <name evidence="9" type="ORF">NCTC10597_00224</name>
</gene>
<dbReference type="InterPro" id="IPR037185">
    <property type="entry name" value="EmrE-like"/>
</dbReference>
<dbReference type="OrthoDB" id="9810818at2"/>
<comment type="caution">
    <text evidence="9">The sequence shown here is derived from an EMBL/GenBank/DDBJ whole genome shotgun (WGS) entry which is preliminary data.</text>
</comment>
<proteinExistence type="inferred from homology"/>
<keyword evidence="4 7" id="KW-0812">Transmembrane</keyword>
<comment type="similarity">
    <text evidence="2">Belongs to the EamA transporter family.</text>
</comment>
<feature type="transmembrane region" description="Helical" evidence="7">
    <location>
        <begin position="174"/>
        <end position="198"/>
    </location>
</feature>
<keyword evidence="3" id="KW-1003">Cell membrane</keyword>
<feature type="transmembrane region" description="Helical" evidence="7">
    <location>
        <begin position="61"/>
        <end position="85"/>
    </location>
</feature>
<evidence type="ECO:0000256" key="3">
    <source>
        <dbReference type="ARBA" id="ARBA00022475"/>
    </source>
</evidence>
<dbReference type="InterPro" id="IPR000620">
    <property type="entry name" value="EamA_dom"/>
</dbReference>
<sequence>MIISGAMLWGATGPMMEWVLSSSELSVSFMLTIRLTLAGAMLLLFLMLTKKDIFSIWKSPFWWVKLIIFGVLGMLGVQYTFVAAINASNAVLATLLQFLAPIFVVLYVSFAQRMLPPKYQVIGIAGTLVGLFLLLTNGSFSNLLVSNEALLWGLGVGLTFAFYTLYPTSIMNEWGVLIVVGWGMLIGGLVLGLFKGFWQFEEMEIMLQPSIAWMMVWVILCGTFAFVLFLGSMKYISPVETSILSSMEPLTAMVISVIWLGRVLEGWQIAGVIIMLVCVTWLSLEGDRQTKKLESQ</sequence>
<dbReference type="EMBL" id="SNZG01000016">
    <property type="protein sequence ID" value="TDR38470.1"/>
    <property type="molecule type" value="Genomic_DNA"/>
</dbReference>
<comment type="subcellular location">
    <subcellularLocation>
        <location evidence="1">Cell membrane</location>
        <topology evidence="1">Multi-pass membrane protein</topology>
    </subcellularLocation>
</comment>
<organism evidence="9 11">
    <name type="scientific">Kurthia zopfii</name>
    <dbReference type="NCBI Taxonomy" id="1650"/>
    <lineage>
        <taxon>Bacteria</taxon>
        <taxon>Bacillati</taxon>
        <taxon>Bacillota</taxon>
        <taxon>Bacilli</taxon>
        <taxon>Bacillales</taxon>
        <taxon>Caryophanaceae</taxon>
        <taxon>Kurthia</taxon>
    </lineage>
</organism>
<dbReference type="GO" id="GO:0005886">
    <property type="term" value="C:plasma membrane"/>
    <property type="evidence" value="ECO:0007669"/>
    <property type="project" value="UniProtKB-SubCell"/>
</dbReference>
<accession>A0A8B4Q8I7</accession>
<evidence type="ECO:0000256" key="1">
    <source>
        <dbReference type="ARBA" id="ARBA00004651"/>
    </source>
</evidence>
<feature type="domain" description="EamA" evidence="8">
    <location>
        <begin position="1"/>
        <end position="135"/>
    </location>
</feature>
<evidence type="ECO:0000256" key="7">
    <source>
        <dbReference type="SAM" id="Phobius"/>
    </source>
</evidence>
<evidence type="ECO:0000313" key="9">
    <source>
        <dbReference type="EMBL" id="STX08560.1"/>
    </source>
</evidence>
<feature type="transmembrane region" description="Helical" evidence="7">
    <location>
        <begin position="267"/>
        <end position="284"/>
    </location>
</feature>
<feature type="transmembrane region" description="Helical" evidence="7">
    <location>
        <begin position="243"/>
        <end position="261"/>
    </location>
</feature>
<dbReference type="AlphaFoldDB" id="A0A8B4Q8I7"/>
<evidence type="ECO:0000313" key="12">
    <source>
        <dbReference type="Proteomes" id="UP000294641"/>
    </source>
</evidence>
<evidence type="ECO:0000256" key="5">
    <source>
        <dbReference type="ARBA" id="ARBA00022989"/>
    </source>
</evidence>
<feature type="transmembrane region" description="Helical" evidence="7">
    <location>
        <begin position="210"/>
        <end position="231"/>
    </location>
</feature>
<dbReference type="PANTHER" id="PTHR32322:SF18">
    <property type="entry name" value="S-ADENOSYLMETHIONINE_S-ADENOSYLHOMOCYSTEINE TRANSPORTER"/>
    <property type="match status" value="1"/>
</dbReference>
<evidence type="ECO:0000259" key="8">
    <source>
        <dbReference type="Pfam" id="PF00892"/>
    </source>
</evidence>
<evidence type="ECO:0000256" key="6">
    <source>
        <dbReference type="ARBA" id="ARBA00023136"/>
    </source>
</evidence>